<dbReference type="GO" id="GO:0001558">
    <property type="term" value="P:regulation of cell growth"/>
    <property type="evidence" value="ECO:0007669"/>
    <property type="project" value="InterPro"/>
</dbReference>
<evidence type="ECO:0000313" key="2">
    <source>
        <dbReference type="Proteomes" id="UP000187059"/>
    </source>
</evidence>
<keyword evidence="2" id="KW-1185">Reference proteome</keyword>
<dbReference type="KEGG" id="paby:Ga0080574_TMP765"/>
<sequence>MTSAIDPTAQTFLGFLEQEAASDPQRLRPFGGHIVQRAADLVEDIEINLHAALEED</sequence>
<dbReference type="InterPro" id="IPR031848">
    <property type="entry name" value="PrlF_antitoxin"/>
</dbReference>
<dbReference type="GO" id="GO:0003700">
    <property type="term" value="F:DNA-binding transcription factor activity"/>
    <property type="evidence" value="ECO:0007669"/>
    <property type="project" value="InterPro"/>
</dbReference>
<dbReference type="AlphaFoldDB" id="A0A1P8UNW0"/>
<dbReference type="Pfam" id="PF15937">
    <property type="entry name" value="PrlF_antitoxin"/>
    <property type="match status" value="1"/>
</dbReference>
<name>A0A1P8UNW0_9RHOB</name>
<dbReference type="EMBL" id="CP015093">
    <property type="protein sequence ID" value="APZ51099.1"/>
    <property type="molecule type" value="Genomic_DNA"/>
</dbReference>
<protein>
    <submittedName>
        <fullName evidence="1">PrlF antitoxin for toxin YhaV_toxin</fullName>
    </submittedName>
</protein>
<dbReference type="RefSeq" id="WP_083716759.1">
    <property type="nucleotide sequence ID" value="NZ_CP015093.1"/>
</dbReference>
<gene>
    <name evidence="1" type="ORF">Ga0080574_TMP765</name>
</gene>
<dbReference type="GO" id="GO:0097351">
    <property type="term" value="F:toxin sequestering activity"/>
    <property type="evidence" value="ECO:0007669"/>
    <property type="project" value="InterPro"/>
</dbReference>
<organism evidence="1 2">
    <name type="scientific">Salipiger abyssi</name>
    <dbReference type="NCBI Taxonomy" id="1250539"/>
    <lineage>
        <taxon>Bacteria</taxon>
        <taxon>Pseudomonadati</taxon>
        <taxon>Pseudomonadota</taxon>
        <taxon>Alphaproteobacteria</taxon>
        <taxon>Rhodobacterales</taxon>
        <taxon>Roseobacteraceae</taxon>
        <taxon>Salipiger</taxon>
    </lineage>
</organism>
<accession>A0A1P8UNW0</accession>
<dbReference type="STRING" id="1250539.Ga0080574_TMP765"/>
<dbReference type="OrthoDB" id="9809003at2"/>
<evidence type="ECO:0000313" key="1">
    <source>
        <dbReference type="EMBL" id="APZ51099.1"/>
    </source>
</evidence>
<reference evidence="1 2" key="1">
    <citation type="submission" date="2016-04" db="EMBL/GenBank/DDBJ databases">
        <title>Deep-sea bacteria in the southern Pacific.</title>
        <authorList>
            <person name="Tang K."/>
        </authorList>
    </citation>
    <scope>NUCLEOTIDE SEQUENCE [LARGE SCALE GENOMIC DNA]</scope>
    <source>
        <strain evidence="1 2">JLT2014</strain>
    </source>
</reference>
<proteinExistence type="predicted"/>
<dbReference type="Proteomes" id="UP000187059">
    <property type="component" value="Chromosome"/>
</dbReference>